<evidence type="ECO:0000313" key="2">
    <source>
        <dbReference type="EMBL" id="PJZ67108.1"/>
    </source>
</evidence>
<dbReference type="InterPro" id="IPR004360">
    <property type="entry name" value="Glyas_Fos-R_dOase_dom"/>
</dbReference>
<sequence length="119" mass="13673">MFFEVNHIGITSRDPEVSANFYKDIFELSGSEEGERALKILGIGNSNIAIYGEKKDSKISSFSSGCDFAFRVDTDRFYSVEKKLSEQKMEYEARKEGKILYLIFEDPDGYLIELICEDR</sequence>
<dbReference type="Gene3D" id="3.10.180.10">
    <property type="entry name" value="2,3-Dihydroxybiphenyl 1,2-Dioxygenase, domain 1"/>
    <property type="match status" value="1"/>
</dbReference>
<evidence type="ECO:0000259" key="1">
    <source>
        <dbReference type="PROSITE" id="PS51819"/>
    </source>
</evidence>
<reference evidence="2 3" key="1">
    <citation type="submission" date="2017-07" db="EMBL/GenBank/DDBJ databases">
        <title>Leptospira spp. isolated from tropical soils.</title>
        <authorList>
            <person name="Thibeaux R."/>
            <person name="Iraola G."/>
            <person name="Ferres I."/>
            <person name="Bierque E."/>
            <person name="Girault D."/>
            <person name="Soupe-Gilbert M.-E."/>
            <person name="Picardeau M."/>
            <person name="Goarant C."/>
        </authorList>
    </citation>
    <scope>NUCLEOTIDE SEQUENCE [LARGE SCALE GENOMIC DNA]</scope>
    <source>
        <strain evidence="2 3">FH2-C-A2</strain>
    </source>
</reference>
<organism evidence="2 3">
    <name type="scientific">Leptospira wolffii</name>
    <dbReference type="NCBI Taxonomy" id="409998"/>
    <lineage>
        <taxon>Bacteria</taxon>
        <taxon>Pseudomonadati</taxon>
        <taxon>Spirochaetota</taxon>
        <taxon>Spirochaetia</taxon>
        <taxon>Leptospirales</taxon>
        <taxon>Leptospiraceae</taxon>
        <taxon>Leptospira</taxon>
    </lineage>
</organism>
<name>A0A2M9ZFA9_9LEPT</name>
<protein>
    <submittedName>
        <fullName evidence="2">Glyoxalase</fullName>
    </submittedName>
</protein>
<dbReference type="PROSITE" id="PS51819">
    <property type="entry name" value="VOC"/>
    <property type="match status" value="1"/>
</dbReference>
<accession>A0A2M9ZFA9</accession>
<dbReference type="InterPro" id="IPR037523">
    <property type="entry name" value="VOC_core"/>
</dbReference>
<feature type="domain" description="VOC" evidence="1">
    <location>
        <begin position="4"/>
        <end position="117"/>
    </location>
</feature>
<evidence type="ECO:0000313" key="3">
    <source>
        <dbReference type="Proteomes" id="UP000231912"/>
    </source>
</evidence>
<proteinExistence type="predicted"/>
<comment type="caution">
    <text evidence="2">The sequence shown here is derived from an EMBL/GenBank/DDBJ whole genome shotgun (WGS) entry which is preliminary data.</text>
</comment>
<gene>
    <name evidence="2" type="ORF">CH371_03265</name>
</gene>
<dbReference type="EMBL" id="NPDT01000001">
    <property type="protein sequence ID" value="PJZ67108.1"/>
    <property type="molecule type" value="Genomic_DNA"/>
</dbReference>
<dbReference type="Pfam" id="PF00903">
    <property type="entry name" value="Glyoxalase"/>
    <property type="match status" value="1"/>
</dbReference>
<dbReference type="Proteomes" id="UP000231912">
    <property type="component" value="Unassembled WGS sequence"/>
</dbReference>
<dbReference type="RefSeq" id="WP_100757655.1">
    <property type="nucleotide sequence ID" value="NZ_NPDT01000001.1"/>
</dbReference>
<dbReference type="InterPro" id="IPR029068">
    <property type="entry name" value="Glyas_Bleomycin-R_OHBP_Dase"/>
</dbReference>
<dbReference type="SUPFAM" id="SSF54593">
    <property type="entry name" value="Glyoxalase/Bleomycin resistance protein/Dihydroxybiphenyl dioxygenase"/>
    <property type="match status" value="1"/>
</dbReference>
<dbReference type="AlphaFoldDB" id="A0A2M9ZFA9"/>